<dbReference type="InterPro" id="IPR002035">
    <property type="entry name" value="VWF_A"/>
</dbReference>
<feature type="region of interest" description="Disordered" evidence="1">
    <location>
        <begin position="107"/>
        <end position="133"/>
    </location>
</feature>
<proteinExistence type="predicted"/>
<dbReference type="InterPro" id="IPR008912">
    <property type="entry name" value="Uncharacterised_CoxE"/>
</dbReference>
<dbReference type="Proteomes" id="UP000326546">
    <property type="component" value="Chromosome"/>
</dbReference>
<dbReference type="PANTHER" id="PTHR39338">
    <property type="entry name" value="BLL5662 PROTEIN-RELATED"/>
    <property type="match status" value="1"/>
</dbReference>
<dbReference type="PANTHER" id="PTHR39338:SF6">
    <property type="entry name" value="BLL5662 PROTEIN"/>
    <property type="match status" value="1"/>
</dbReference>
<dbReference type="InterPro" id="IPR036465">
    <property type="entry name" value="vWFA_dom_sf"/>
</dbReference>
<dbReference type="InterPro" id="IPR011195">
    <property type="entry name" value="UCP010256"/>
</dbReference>
<feature type="domain" description="VWFA" evidence="2">
    <location>
        <begin position="220"/>
        <end position="387"/>
    </location>
</feature>
<dbReference type="OrthoDB" id="9790469at2"/>
<feature type="compositionally biased region" description="Low complexity" evidence="1">
    <location>
        <begin position="17"/>
        <end position="26"/>
    </location>
</feature>
<evidence type="ECO:0000259" key="2">
    <source>
        <dbReference type="SMART" id="SM00327"/>
    </source>
</evidence>
<dbReference type="Gene3D" id="3.40.50.410">
    <property type="entry name" value="von Willebrand factor, type A domain"/>
    <property type="match status" value="1"/>
</dbReference>
<evidence type="ECO:0000256" key="1">
    <source>
        <dbReference type="SAM" id="MobiDB-lite"/>
    </source>
</evidence>
<accession>A0A5J6V516</accession>
<feature type="region of interest" description="Disordered" evidence="1">
    <location>
        <begin position="1"/>
        <end position="26"/>
    </location>
</feature>
<evidence type="ECO:0000313" key="4">
    <source>
        <dbReference type="Proteomes" id="UP000326546"/>
    </source>
</evidence>
<name>A0A5J6V516_9MICO</name>
<feature type="compositionally biased region" description="Polar residues" evidence="1">
    <location>
        <begin position="108"/>
        <end position="119"/>
    </location>
</feature>
<dbReference type="RefSeq" id="WP_158061073.1">
    <property type="nucleotide sequence ID" value="NZ_CP044427.1"/>
</dbReference>
<evidence type="ECO:0000313" key="3">
    <source>
        <dbReference type="EMBL" id="QFG68687.1"/>
    </source>
</evidence>
<dbReference type="KEGG" id="serw:FY030_08135"/>
<sequence>MSATDPGTADRATAGQTTPDTAATSTLTWDAGQTLGGFARACRAAGLSVTADRERGFLRACAEVGLRSREAVYWAGRATLTASPADVAPYDRIFNGWFGGQPMHAVTPQETPRTSTVQASLEDPGEGVGPDGPDGEELVKAAASAQEVLRHRDVAGLSPKDRAALRRQFALLKPRPPSRRGRRHTPSHRGAVDGHATVRALLRQMGEPSRIRRRRRVHRPRRVVLLVDVSGSMSAYADALLRLAHTMVQAGPRTTEVFTVGTRLTHVTRALGERDPDRALLAAGEVVPDWSGGTRLGESLAVFVRRWGRRGMARGAVVVVFSDGWERTAPELLGEQLRAVRSLAHRVVWVNPHRGKEGYAPVQAGIVAVLPHVDEFIAGHSLAAFEEVLSVVAGAAGVRA</sequence>
<keyword evidence="4" id="KW-1185">Reference proteome</keyword>
<dbReference type="SUPFAM" id="SSF53300">
    <property type="entry name" value="vWA-like"/>
    <property type="match status" value="1"/>
</dbReference>
<dbReference type="SMART" id="SM00327">
    <property type="entry name" value="VWA"/>
    <property type="match status" value="1"/>
</dbReference>
<dbReference type="PIRSF" id="PIRSF010256">
    <property type="entry name" value="CoxE_vWa"/>
    <property type="match status" value="1"/>
</dbReference>
<dbReference type="AlphaFoldDB" id="A0A5J6V516"/>
<dbReference type="Pfam" id="PF05762">
    <property type="entry name" value="VWA_CoxE"/>
    <property type="match status" value="1"/>
</dbReference>
<dbReference type="CDD" id="cd00198">
    <property type="entry name" value="vWFA"/>
    <property type="match status" value="1"/>
</dbReference>
<protein>
    <submittedName>
        <fullName evidence="3">VWA domain-containing protein</fullName>
    </submittedName>
</protein>
<dbReference type="EMBL" id="CP044427">
    <property type="protein sequence ID" value="QFG68687.1"/>
    <property type="molecule type" value="Genomic_DNA"/>
</dbReference>
<gene>
    <name evidence="3" type="ORF">FY030_08135</name>
</gene>
<reference evidence="3 4" key="1">
    <citation type="submission" date="2019-09" db="EMBL/GenBank/DDBJ databases">
        <title>Serinicoccus pratensis sp. nov., isolated from meadow soil.</title>
        <authorList>
            <person name="Zhang W."/>
        </authorList>
    </citation>
    <scope>NUCLEOTIDE SEQUENCE [LARGE SCALE GENOMIC DNA]</scope>
    <source>
        <strain evidence="3 4">W204</strain>
    </source>
</reference>
<organism evidence="3 4">
    <name type="scientific">Ornithinimicrobium pratense</name>
    <dbReference type="NCBI Taxonomy" id="2593973"/>
    <lineage>
        <taxon>Bacteria</taxon>
        <taxon>Bacillati</taxon>
        <taxon>Actinomycetota</taxon>
        <taxon>Actinomycetes</taxon>
        <taxon>Micrococcales</taxon>
        <taxon>Ornithinimicrobiaceae</taxon>
        <taxon>Ornithinimicrobium</taxon>
    </lineage>
</organism>